<accession>A0ABU3A939</accession>
<dbReference type="RefSeq" id="WP_311350248.1">
    <property type="nucleotide sequence ID" value="NZ_JAVRHR010000001.1"/>
</dbReference>
<comment type="caution">
    <text evidence="1">The sequence shown here is derived from an EMBL/GenBank/DDBJ whole genome shotgun (WGS) entry which is preliminary data.</text>
</comment>
<dbReference type="PANTHER" id="PTHR36439:SF1">
    <property type="entry name" value="DUF1697 DOMAIN-CONTAINING PROTEIN"/>
    <property type="match status" value="1"/>
</dbReference>
<dbReference type="Gene3D" id="3.30.70.1280">
    <property type="entry name" value="SP0830-like domains"/>
    <property type="match status" value="1"/>
</dbReference>
<keyword evidence="2" id="KW-1185">Reference proteome</keyword>
<organism evidence="1 2">
    <name type="scientific">Croceitalea rosinachiae</name>
    <dbReference type="NCBI Taxonomy" id="3075596"/>
    <lineage>
        <taxon>Bacteria</taxon>
        <taxon>Pseudomonadati</taxon>
        <taxon>Bacteroidota</taxon>
        <taxon>Flavobacteriia</taxon>
        <taxon>Flavobacteriales</taxon>
        <taxon>Flavobacteriaceae</taxon>
        <taxon>Croceitalea</taxon>
    </lineage>
</organism>
<name>A0ABU3A939_9FLAO</name>
<evidence type="ECO:0000313" key="1">
    <source>
        <dbReference type="EMBL" id="MDT0606701.1"/>
    </source>
</evidence>
<evidence type="ECO:0000313" key="2">
    <source>
        <dbReference type="Proteomes" id="UP001255246"/>
    </source>
</evidence>
<reference evidence="1 2" key="1">
    <citation type="submission" date="2023-09" db="EMBL/GenBank/DDBJ databases">
        <authorList>
            <person name="Rey-Velasco X."/>
        </authorList>
    </citation>
    <scope>NUCLEOTIDE SEQUENCE [LARGE SCALE GENOMIC DNA]</scope>
    <source>
        <strain evidence="1 2">F388</strain>
    </source>
</reference>
<proteinExistence type="predicted"/>
<protein>
    <submittedName>
        <fullName evidence="1">DUF1697 domain-containing protein</fullName>
    </submittedName>
</protein>
<dbReference type="Proteomes" id="UP001255246">
    <property type="component" value="Unassembled WGS sequence"/>
</dbReference>
<dbReference type="Gene3D" id="3.30.70.1260">
    <property type="entry name" value="bacterial protein sp0830 like"/>
    <property type="match status" value="1"/>
</dbReference>
<dbReference type="EMBL" id="JAVRHR010000001">
    <property type="protein sequence ID" value="MDT0606701.1"/>
    <property type="molecule type" value="Genomic_DNA"/>
</dbReference>
<dbReference type="PANTHER" id="PTHR36439">
    <property type="entry name" value="BLL4334 PROTEIN"/>
    <property type="match status" value="1"/>
</dbReference>
<dbReference type="InterPro" id="IPR012545">
    <property type="entry name" value="DUF1697"/>
</dbReference>
<dbReference type="Pfam" id="PF08002">
    <property type="entry name" value="DUF1697"/>
    <property type="match status" value="1"/>
</dbReference>
<sequence length="177" mass="20140">METFIVFLRGINVSGKKKIKMAELKASLTKNGFDQVKSYIQSGNLILDSEMKSNSIADKVQKCIRDNFGFQVPTLVLTSTEVNTILRDIPFHNAEDKNLYFTLLHEKPDLELVEDFNSLQFENEDFFISESCVYLNCKKGAGKAKLNNNLIENKLKIIATTRNLNTMKKMLEMTSST</sequence>
<dbReference type="SUPFAM" id="SSF160379">
    <property type="entry name" value="SP0830-like"/>
    <property type="match status" value="1"/>
</dbReference>
<dbReference type="PIRSF" id="PIRSF008502">
    <property type="entry name" value="UCP008502"/>
    <property type="match status" value="1"/>
</dbReference>
<gene>
    <name evidence="1" type="ORF">RM706_06650</name>
</gene>